<reference evidence="8" key="1">
    <citation type="journal article" date="2014" name="Front. Microbiol.">
        <title>High frequency of phylogenetically diverse reductive dehalogenase-homologous genes in deep subseafloor sedimentary metagenomes.</title>
        <authorList>
            <person name="Kawai M."/>
            <person name="Futagami T."/>
            <person name="Toyoda A."/>
            <person name="Takaki Y."/>
            <person name="Nishi S."/>
            <person name="Hori S."/>
            <person name="Arai W."/>
            <person name="Tsubouchi T."/>
            <person name="Morono Y."/>
            <person name="Uchiyama I."/>
            <person name="Ito T."/>
            <person name="Fujiyama A."/>
            <person name="Inagaki F."/>
            <person name="Takami H."/>
        </authorList>
    </citation>
    <scope>NUCLEOTIDE SEQUENCE</scope>
    <source>
        <strain evidence="8">Expedition CK06-06</strain>
    </source>
</reference>
<dbReference type="InterPro" id="IPR006110">
    <property type="entry name" value="Pol_omega/Rpo6/RPB6"/>
</dbReference>
<protein>
    <recommendedName>
        <fullName evidence="2">DNA-directed RNA polymerase</fullName>
        <ecNumber evidence="2">2.7.7.6</ecNumber>
    </recommendedName>
</protein>
<evidence type="ECO:0000313" key="8">
    <source>
        <dbReference type="EMBL" id="GAG31888.1"/>
    </source>
</evidence>
<sequence>MIEELKSRDIINKVGGRFKLSSLVQKRMLELMQGARPLIEDTEGKTQMEIVIDEIKYDKIGIDDGPKETEAMPPLI</sequence>
<dbReference type="SUPFAM" id="SSF63562">
    <property type="entry name" value="RPB6/omega subunit-like"/>
    <property type="match status" value="1"/>
</dbReference>
<keyword evidence="3" id="KW-0240">DNA-directed RNA polymerase</keyword>
<evidence type="ECO:0000256" key="7">
    <source>
        <dbReference type="ARBA" id="ARBA00048552"/>
    </source>
</evidence>
<dbReference type="GO" id="GO:0003677">
    <property type="term" value="F:DNA binding"/>
    <property type="evidence" value="ECO:0007669"/>
    <property type="project" value="InterPro"/>
</dbReference>
<dbReference type="GO" id="GO:0006351">
    <property type="term" value="P:DNA-templated transcription"/>
    <property type="evidence" value="ECO:0007669"/>
    <property type="project" value="InterPro"/>
</dbReference>
<keyword evidence="4" id="KW-0808">Transferase</keyword>
<dbReference type="EC" id="2.7.7.6" evidence="2"/>
<evidence type="ECO:0000256" key="2">
    <source>
        <dbReference type="ARBA" id="ARBA00012418"/>
    </source>
</evidence>
<comment type="caution">
    <text evidence="8">The sequence shown here is derived from an EMBL/GenBank/DDBJ whole genome shotgun (WGS) entry which is preliminary data.</text>
</comment>
<evidence type="ECO:0000256" key="6">
    <source>
        <dbReference type="ARBA" id="ARBA00023163"/>
    </source>
</evidence>
<comment type="similarity">
    <text evidence="1">Belongs to the RNA polymerase subunit omega family.</text>
</comment>
<gene>
    <name evidence="8" type="ORF">S01H1_61159</name>
</gene>
<name>X0X5E9_9ZZZZ</name>
<dbReference type="InterPro" id="IPR003716">
    <property type="entry name" value="DNA-dir_RNA_pol_omega"/>
</dbReference>
<dbReference type="Gene3D" id="3.90.940.10">
    <property type="match status" value="1"/>
</dbReference>
<keyword evidence="5" id="KW-0548">Nucleotidyltransferase</keyword>
<dbReference type="AlphaFoldDB" id="X0X5E9"/>
<dbReference type="Pfam" id="PF01192">
    <property type="entry name" value="RNA_pol_Rpb6"/>
    <property type="match status" value="1"/>
</dbReference>
<dbReference type="InterPro" id="IPR036161">
    <property type="entry name" value="RPB6/omega-like_sf"/>
</dbReference>
<proteinExistence type="inferred from homology"/>
<organism evidence="8">
    <name type="scientific">marine sediment metagenome</name>
    <dbReference type="NCBI Taxonomy" id="412755"/>
    <lineage>
        <taxon>unclassified sequences</taxon>
        <taxon>metagenomes</taxon>
        <taxon>ecological metagenomes</taxon>
    </lineage>
</organism>
<evidence type="ECO:0000256" key="1">
    <source>
        <dbReference type="ARBA" id="ARBA00006711"/>
    </source>
</evidence>
<evidence type="ECO:0000256" key="3">
    <source>
        <dbReference type="ARBA" id="ARBA00022478"/>
    </source>
</evidence>
<accession>X0X5E9</accession>
<comment type="catalytic activity">
    <reaction evidence="7">
        <text>RNA(n) + a ribonucleoside 5'-triphosphate = RNA(n+1) + diphosphate</text>
        <dbReference type="Rhea" id="RHEA:21248"/>
        <dbReference type="Rhea" id="RHEA-COMP:14527"/>
        <dbReference type="Rhea" id="RHEA-COMP:17342"/>
        <dbReference type="ChEBI" id="CHEBI:33019"/>
        <dbReference type="ChEBI" id="CHEBI:61557"/>
        <dbReference type="ChEBI" id="CHEBI:140395"/>
        <dbReference type="EC" id="2.7.7.6"/>
    </reaction>
</comment>
<evidence type="ECO:0000256" key="5">
    <source>
        <dbReference type="ARBA" id="ARBA00022695"/>
    </source>
</evidence>
<dbReference type="HAMAP" id="MF_00366">
    <property type="entry name" value="RNApol_bact_RpoZ"/>
    <property type="match status" value="1"/>
</dbReference>
<dbReference type="GO" id="GO:0003899">
    <property type="term" value="F:DNA-directed RNA polymerase activity"/>
    <property type="evidence" value="ECO:0007669"/>
    <property type="project" value="UniProtKB-EC"/>
</dbReference>
<dbReference type="EMBL" id="BARS01040089">
    <property type="protein sequence ID" value="GAG31888.1"/>
    <property type="molecule type" value="Genomic_DNA"/>
</dbReference>
<evidence type="ECO:0000256" key="4">
    <source>
        <dbReference type="ARBA" id="ARBA00022679"/>
    </source>
</evidence>
<dbReference type="GO" id="GO:0000428">
    <property type="term" value="C:DNA-directed RNA polymerase complex"/>
    <property type="evidence" value="ECO:0007669"/>
    <property type="project" value="UniProtKB-KW"/>
</dbReference>
<keyword evidence="6" id="KW-0804">Transcription</keyword>